<dbReference type="InterPro" id="IPR050317">
    <property type="entry name" value="Plant_Fungal_Acyltransferase"/>
</dbReference>
<organism evidence="2 3">
    <name type="scientific">Vitis rotundifolia</name>
    <name type="common">Muscadine grape</name>
    <dbReference type="NCBI Taxonomy" id="103349"/>
    <lineage>
        <taxon>Eukaryota</taxon>
        <taxon>Viridiplantae</taxon>
        <taxon>Streptophyta</taxon>
        <taxon>Embryophyta</taxon>
        <taxon>Tracheophyta</taxon>
        <taxon>Spermatophyta</taxon>
        <taxon>Magnoliopsida</taxon>
        <taxon>eudicotyledons</taxon>
        <taxon>Gunneridae</taxon>
        <taxon>Pentapetalae</taxon>
        <taxon>rosids</taxon>
        <taxon>Vitales</taxon>
        <taxon>Vitaceae</taxon>
        <taxon>Viteae</taxon>
        <taxon>Vitis</taxon>
    </lineage>
</organism>
<evidence type="ECO:0000313" key="2">
    <source>
        <dbReference type="EMBL" id="KAJ9707651.1"/>
    </source>
</evidence>
<dbReference type="PANTHER" id="PTHR31642:SF160">
    <property type="entry name" value="HXXXD-TYPE ACYL-TRANSFERASE FAMILY PROTEIN"/>
    <property type="match status" value="1"/>
</dbReference>
<keyword evidence="3" id="KW-1185">Reference proteome</keyword>
<protein>
    <submittedName>
        <fullName evidence="2">Uncharacterized protein</fullName>
    </submittedName>
</protein>
<dbReference type="InterPro" id="IPR023213">
    <property type="entry name" value="CAT-like_dom_sf"/>
</dbReference>
<comment type="caution">
    <text evidence="2">The sequence shown here is derived from an EMBL/GenBank/DDBJ whole genome shotgun (WGS) entry which is preliminary data.</text>
</comment>
<evidence type="ECO:0000256" key="1">
    <source>
        <dbReference type="ARBA" id="ARBA00009861"/>
    </source>
</evidence>
<evidence type="ECO:0000313" key="3">
    <source>
        <dbReference type="Proteomes" id="UP001168098"/>
    </source>
</evidence>
<dbReference type="Gene3D" id="3.30.559.10">
    <property type="entry name" value="Chloramphenicol acetyltransferase-like domain"/>
    <property type="match status" value="2"/>
</dbReference>
<proteinExistence type="inferred from homology"/>
<dbReference type="AlphaFoldDB" id="A0AA39E301"/>
<accession>A0AA39E301</accession>
<name>A0AA39E301_VITRO</name>
<reference evidence="2 3" key="1">
    <citation type="journal article" date="2023" name="BMC Biotechnol.">
        <title>Vitis rotundifolia cv Carlos genome sequencing.</title>
        <authorList>
            <person name="Huff M."/>
            <person name="Hulse-Kemp A."/>
            <person name="Scheffler B."/>
            <person name="Youngblood R."/>
            <person name="Simpson S."/>
            <person name="Babiker E."/>
            <person name="Staton M."/>
        </authorList>
    </citation>
    <scope>NUCLEOTIDE SEQUENCE [LARGE SCALE GENOMIC DNA]</scope>
    <source>
        <tissue evidence="2">Leaf</tissue>
    </source>
</reference>
<dbReference type="Proteomes" id="UP001168098">
    <property type="component" value="Unassembled WGS sequence"/>
</dbReference>
<dbReference type="PANTHER" id="PTHR31642">
    <property type="entry name" value="TRICHOTHECENE 3-O-ACETYLTRANSFERASE"/>
    <property type="match status" value="1"/>
</dbReference>
<sequence length="450" mass="49917">MEVHQADVHGKFEVNFTSQTVIKAIGPLPEPHIITLSNLDLLSGRFPVTYFYFYHRPVLDDFSSIIEALKCSLAKILNYYYPFSGRIAENPNTNEPEIICDNSGALVVEAHANIPLKDLDFHNLNLSLQGKLVSINPEFPCQVQVTNYTCGGISITFTFDHALGDASAFGKFLVSWSEIALRRPLSCIPDHRRNLHPRCPPNYDPLLDRTFVKCTMEEIVNIPTMNTLLKRLYHVDASSINHLQKLACLNGHKRTKIEAFSAYLWKVMVKAIDEKHEKCNMGWLVDGRMSMCGGQNSLSNYIGNVLSVAVGEASVVEVKQGSILDVAKIVHKVISKVTNKAHFLDLIDWIECHRPGLMLSRTVLGRGGPTLVVSSGRRFPVSELDFGFGTPVLGTVCSTIEKLGVGYINQRQSARGDGSWTVSAILWPELAAALESDSILQPMTATHLQL</sequence>
<gene>
    <name evidence="2" type="ORF">PVL29_002613</name>
</gene>
<dbReference type="EMBL" id="JARBHA010000002">
    <property type="protein sequence ID" value="KAJ9707651.1"/>
    <property type="molecule type" value="Genomic_DNA"/>
</dbReference>
<dbReference type="Pfam" id="PF02458">
    <property type="entry name" value="Transferase"/>
    <property type="match status" value="1"/>
</dbReference>
<dbReference type="GO" id="GO:0016747">
    <property type="term" value="F:acyltransferase activity, transferring groups other than amino-acyl groups"/>
    <property type="evidence" value="ECO:0007669"/>
    <property type="project" value="TreeGrafter"/>
</dbReference>
<comment type="similarity">
    <text evidence="1">Belongs to the plant acyltransferase family.</text>
</comment>